<dbReference type="GO" id="GO:0032259">
    <property type="term" value="P:methylation"/>
    <property type="evidence" value="ECO:0007669"/>
    <property type="project" value="UniProtKB-KW"/>
</dbReference>
<dbReference type="Proteomes" id="UP001381693">
    <property type="component" value="Unassembled WGS sequence"/>
</dbReference>
<dbReference type="PANTHER" id="PTHR46165">
    <property type="entry name" value="SET AND MYND DOMAIN-CONTAINING PROTEIN 4"/>
    <property type="match status" value="1"/>
</dbReference>
<organism evidence="5 6">
    <name type="scientific">Halocaridina rubra</name>
    <name type="common">Hawaiian red shrimp</name>
    <dbReference type="NCBI Taxonomy" id="373956"/>
    <lineage>
        <taxon>Eukaryota</taxon>
        <taxon>Metazoa</taxon>
        <taxon>Ecdysozoa</taxon>
        <taxon>Arthropoda</taxon>
        <taxon>Crustacea</taxon>
        <taxon>Multicrustacea</taxon>
        <taxon>Malacostraca</taxon>
        <taxon>Eumalacostraca</taxon>
        <taxon>Eucarida</taxon>
        <taxon>Decapoda</taxon>
        <taxon>Pleocyemata</taxon>
        <taxon>Caridea</taxon>
        <taxon>Atyoidea</taxon>
        <taxon>Atyidae</taxon>
        <taxon>Halocaridina</taxon>
    </lineage>
</organism>
<dbReference type="GO" id="GO:0008276">
    <property type="term" value="F:protein methyltransferase activity"/>
    <property type="evidence" value="ECO:0007669"/>
    <property type="project" value="UniProtKB-ARBA"/>
</dbReference>
<evidence type="ECO:0000259" key="4">
    <source>
        <dbReference type="PROSITE" id="PS50280"/>
    </source>
</evidence>
<name>A0AAN8ZWB2_HALRR</name>
<dbReference type="AlphaFoldDB" id="A0AAN8ZWB2"/>
<accession>A0AAN8ZWB2</accession>
<feature type="domain" description="SET" evidence="4">
    <location>
        <begin position="1"/>
        <end position="77"/>
    </location>
</feature>
<evidence type="ECO:0000256" key="1">
    <source>
        <dbReference type="ARBA" id="ARBA00022603"/>
    </source>
</evidence>
<proteinExistence type="predicted"/>
<keyword evidence="6" id="KW-1185">Reference proteome</keyword>
<dbReference type="Gene3D" id="2.170.270.10">
    <property type="entry name" value="SET domain"/>
    <property type="match status" value="1"/>
</dbReference>
<dbReference type="GO" id="GO:0005737">
    <property type="term" value="C:cytoplasm"/>
    <property type="evidence" value="ECO:0007669"/>
    <property type="project" value="TreeGrafter"/>
</dbReference>
<evidence type="ECO:0000256" key="3">
    <source>
        <dbReference type="ARBA" id="ARBA00022691"/>
    </source>
</evidence>
<dbReference type="InterPro" id="IPR001214">
    <property type="entry name" value="SET_dom"/>
</dbReference>
<dbReference type="InterPro" id="IPR046341">
    <property type="entry name" value="SET_dom_sf"/>
</dbReference>
<keyword evidence="1" id="KW-0489">Methyltransferase</keyword>
<keyword evidence="3" id="KW-0949">S-adenosyl-L-methionine</keyword>
<gene>
    <name evidence="5" type="primary">SMYD3_1</name>
    <name evidence="5" type="ORF">SK128_022897</name>
</gene>
<dbReference type="PROSITE" id="PS50280">
    <property type="entry name" value="SET"/>
    <property type="match status" value="1"/>
</dbReference>
<dbReference type="SUPFAM" id="SSF82199">
    <property type="entry name" value="SET domain"/>
    <property type="match status" value="1"/>
</dbReference>
<dbReference type="GO" id="GO:0008170">
    <property type="term" value="F:N-methyltransferase activity"/>
    <property type="evidence" value="ECO:0007669"/>
    <property type="project" value="UniProtKB-ARBA"/>
</dbReference>
<dbReference type="InterPro" id="IPR052097">
    <property type="entry name" value="SET-MYND_domain_protein"/>
</dbReference>
<dbReference type="GO" id="GO:0005634">
    <property type="term" value="C:nucleus"/>
    <property type="evidence" value="ECO:0007669"/>
    <property type="project" value="TreeGrafter"/>
</dbReference>
<evidence type="ECO:0000313" key="5">
    <source>
        <dbReference type="EMBL" id="KAK7065829.1"/>
    </source>
</evidence>
<dbReference type="GO" id="GO:0042826">
    <property type="term" value="F:histone deacetylase binding"/>
    <property type="evidence" value="ECO:0007669"/>
    <property type="project" value="TreeGrafter"/>
</dbReference>
<dbReference type="Pfam" id="PF00856">
    <property type="entry name" value="SET"/>
    <property type="match status" value="1"/>
</dbReference>
<sequence length="220" mass="25405">MNTGAVLLYHAAQLYCNLYKVTDFQAKETAGIGVYSALSLINHSCYPSVKHYFIGRSLVMRAVRPISAGEELTISYIKPFQKAKKQERKILLQRYWFSCTCEACVNDWPTFPNLPALRFKCLGCKNPLDGRPRVCYACVTKRRDPDKPQTEQMEVVDSIWRGILNACCTDLALNIGQKKTREDYLTVCQNLQLLYEHVAMPCQHVIIMHQLLYKYFEDEF</sequence>
<evidence type="ECO:0000256" key="2">
    <source>
        <dbReference type="ARBA" id="ARBA00022679"/>
    </source>
</evidence>
<dbReference type="PANTHER" id="PTHR46165:SF2">
    <property type="entry name" value="SET AND MYND DOMAIN-CONTAINING PROTEIN 4"/>
    <property type="match status" value="1"/>
</dbReference>
<comment type="caution">
    <text evidence="5">The sequence shown here is derived from an EMBL/GenBank/DDBJ whole genome shotgun (WGS) entry which is preliminary data.</text>
</comment>
<protein>
    <submittedName>
        <fullName evidence="5">SET and MYND domain-containing protein 3</fullName>
    </submittedName>
</protein>
<keyword evidence="2" id="KW-0808">Transferase</keyword>
<evidence type="ECO:0000313" key="6">
    <source>
        <dbReference type="Proteomes" id="UP001381693"/>
    </source>
</evidence>
<reference evidence="5 6" key="1">
    <citation type="submission" date="2023-11" db="EMBL/GenBank/DDBJ databases">
        <title>Halocaridina rubra genome assembly.</title>
        <authorList>
            <person name="Smith C."/>
        </authorList>
    </citation>
    <scope>NUCLEOTIDE SEQUENCE [LARGE SCALE GENOMIC DNA]</scope>
    <source>
        <strain evidence="5">EP-1</strain>
        <tissue evidence="5">Whole</tissue>
    </source>
</reference>
<dbReference type="EMBL" id="JAXCGZ010019790">
    <property type="protein sequence ID" value="KAK7065829.1"/>
    <property type="molecule type" value="Genomic_DNA"/>
</dbReference>
<dbReference type="GO" id="GO:0008757">
    <property type="term" value="F:S-adenosylmethionine-dependent methyltransferase activity"/>
    <property type="evidence" value="ECO:0007669"/>
    <property type="project" value="UniProtKB-ARBA"/>
</dbReference>